<protein>
    <submittedName>
        <fullName evidence="2">Uncharacterized protein</fullName>
    </submittedName>
</protein>
<dbReference type="AlphaFoldDB" id="A0A428YQK6"/>
<feature type="compositionally biased region" description="Basic and acidic residues" evidence="1">
    <location>
        <begin position="388"/>
        <end position="403"/>
    </location>
</feature>
<evidence type="ECO:0000313" key="2">
    <source>
        <dbReference type="EMBL" id="RSM71503.1"/>
    </source>
</evidence>
<comment type="caution">
    <text evidence="2">The sequence shown here is derived from an EMBL/GenBank/DDBJ whole genome shotgun (WGS) entry which is preliminary data.</text>
</comment>
<gene>
    <name evidence="2" type="ORF">DMH04_43965</name>
</gene>
<proteinExistence type="predicted"/>
<sequence>MTAGRKGTWSDGGTTDGELLAETADRLRWCAPELTLVFARQAATLAGAAKDRALALRANALMVAALVRLGKHAEAVEPAVSALRDAENAGERDLAGSVRVDLAASTRAVGLTGSAFVLVRPMLEGSDTRPAVRAGALAEIVGGLAQAGRLEIIDEVLSEADRLYAADDMLSGDVRRILRALLCARIASFRRRWGNATGAVAAATEGMTLLDGLSDPGTDSGQARAELGLEMVSALLDAGEETAAVGQADQTLTQPVRATSAAAIGRLMLILATRVHFPAGRAKEAHALLAEIVRVARRHELDGLLADVLTSLAYAQEADGELTEALNSLRSARAAEQRRLRADTLARLIVLEELGAGTRLPDDTESLLRRVVRTPARSNPDATGTEVSSREAASREMSGRELAGRGIGPGPRPRPNRGAGTYDSVG</sequence>
<evidence type="ECO:0000256" key="1">
    <source>
        <dbReference type="SAM" id="MobiDB-lite"/>
    </source>
</evidence>
<dbReference type="Proteomes" id="UP000287547">
    <property type="component" value="Unassembled WGS sequence"/>
</dbReference>
<name>A0A428YQK6_KIBAR</name>
<feature type="non-terminal residue" evidence="2">
    <location>
        <position position="426"/>
    </location>
</feature>
<dbReference type="EMBL" id="QHKI01000063">
    <property type="protein sequence ID" value="RSM71503.1"/>
    <property type="molecule type" value="Genomic_DNA"/>
</dbReference>
<feature type="compositionally biased region" description="Polar residues" evidence="1">
    <location>
        <begin position="376"/>
        <end position="387"/>
    </location>
</feature>
<feature type="region of interest" description="Disordered" evidence="1">
    <location>
        <begin position="374"/>
        <end position="426"/>
    </location>
</feature>
<organism evidence="2 3">
    <name type="scientific">Kibdelosporangium aridum</name>
    <dbReference type="NCBI Taxonomy" id="2030"/>
    <lineage>
        <taxon>Bacteria</taxon>
        <taxon>Bacillati</taxon>
        <taxon>Actinomycetota</taxon>
        <taxon>Actinomycetes</taxon>
        <taxon>Pseudonocardiales</taxon>
        <taxon>Pseudonocardiaceae</taxon>
        <taxon>Kibdelosporangium</taxon>
    </lineage>
</organism>
<reference evidence="2 3" key="1">
    <citation type="submission" date="2018-05" db="EMBL/GenBank/DDBJ databases">
        <title>Evolution of GPA BGCs.</title>
        <authorList>
            <person name="Waglechner N."/>
            <person name="Wright G.D."/>
        </authorList>
    </citation>
    <scope>NUCLEOTIDE SEQUENCE [LARGE SCALE GENOMIC DNA]</scope>
    <source>
        <strain evidence="2 3">A82846</strain>
    </source>
</reference>
<accession>A0A428YQK6</accession>
<evidence type="ECO:0000313" key="3">
    <source>
        <dbReference type="Proteomes" id="UP000287547"/>
    </source>
</evidence>